<proteinExistence type="predicted"/>
<evidence type="ECO:0000313" key="1">
    <source>
        <dbReference type="EMBL" id="PLW67085.1"/>
    </source>
</evidence>
<dbReference type="EMBL" id="PKUS01000039">
    <property type="protein sequence ID" value="PLW67085.1"/>
    <property type="molecule type" value="Genomic_DNA"/>
</dbReference>
<protein>
    <submittedName>
        <fullName evidence="1">Uncharacterized protein</fullName>
    </submittedName>
</protein>
<accession>A0A2N5WXY1</accession>
<gene>
    <name evidence="1" type="ORF">C0039_18890</name>
</gene>
<comment type="caution">
    <text evidence="1">The sequence shown here is derived from an EMBL/GenBank/DDBJ whole genome shotgun (WGS) entry which is preliminary data.</text>
</comment>
<name>A0A2N5WXY1_9GAMM</name>
<dbReference type="RefSeq" id="WP_075998957.1">
    <property type="nucleotide sequence ID" value="NZ_PKUS01000039.1"/>
</dbReference>
<sequence>MIIEVGEKVHVVYRSLYENSTRRHFIGVVVSAQDALCRIEGYAFVYDAKKTEFEKKDKLRTTIIDLAESGYVVNIVDTGVDIKDVHYRYMSGVGLMATDGKDFLLDINEFGSRS</sequence>
<dbReference type="OrthoDB" id="5741116at2"/>
<reference evidence="1 2" key="1">
    <citation type="submission" date="2018-01" db="EMBL/GenBank/DDBJ databases">
        <title>The draft genome sequence of Halioglobus lutimaris HF004.</title>
        <authorList>
            <person name="Du Z.-J."/>
            <person name="Shi M.-J."/>
        </authorList>
    </citation>
    <scope>NUCLEOTIDE SEQUENCE [LARGE SCALE GENOMIC DNA]</scope>
    <source>
        <strain evidence="1 2">HF004</strain>
    </source>
</reference>
<keyword evidence="2" id="KW-1185">Reference proteome</keyword>
<dbReference type="AlphaFoldDB" id="A0A2N5WXY1"/>
<organism evidence="1 2">
    <name type="scientific">Pseudohalioglobus lutimaris</name>
    <dbReference type="NCBI Taxonomy" id="1737061"/>
    <lineage>
        <taxon>Bacteria</taxon>
        <taxon>Pseudomonadati</taxon>
        <taxon>Pseudomonadota</taxon>
        <taxon>Gammaproteobacteria</taxon>
        <taxon>Cellvibrionales</taxon>
        <taxon>Halieaceae</taxon>
        <taxon>Pseudohalioglobus</taxon>
    </lineage>
</organism>
<dbReference type="Proteomes" id="UP000235005">
    <property type="component" value="Unassembled WGS sequence"/>
</dbReference>
<evidence type="ECO:0000313" key="2">
    <source>
        <dbReference type="Proteomes" id="UP000235005"/>
    </source>
</evidence>